<name>A0ABQ3UH50_9CHLR</name>
<gene>
    <name evidence="1" type="ORF">KSB_02200</name>
</gene>
<evidence type="ECO:0000313" key="1">
    <source>
        <dbReference type="EMBL" id="GHO51745.1"/>
    </source>
</evidence>
<sequence>MSISSPSALIRTSEIQEALFRFPLGAVRCKLKDGLRWFPRILVADAAYDAWYVYEVAVYFFAYISN</sequence>
<dbReference type="Proteomes" id="UP000654345">
    <property type="component" value="Unassembled WGS sequence"/>
</dbReference>
<evidence type="ECO:0000313" key="2">
    <source>
        <dbReference type="Proteomes" id="UP000654345"/>
    </source>
</evidence>
<protein>
    <recommendedName>
        <fullName evidence="3">IS5/IS1182 family transposase</fullName>
    </recommendedName>
</protein>
<accession>A0ABQ3UH50</accession>
<dbReference type="EMBL" id="BNJG01000001">
    <property type="protein sequence ID" value="GHO51745.1"/>
    <property type="molecule type" value="Genomic_DNA"/>
</dbReference>
<evidence type="ECO:0008006" key="3">
    <source>
        <dbReference type="Google" id="ProtNLM"/>
    </source>
</evidence>
<proteinExistence type="predicted"/>
<keyword evidence="2" id="KW-1185">Reference proteome</keyword>
<reference evidence="1 2" key="1">
    <citation type="journal article" date="2021" name="Int. J. Syst. Evol. Microbiol.">
        <title>Reticulibacter mediterranei gen. nov., sp. nov., within the new family Reticulibacteraceae fam. nov., and Ktedonospora formicarum gen. nov., sp. nov., Ktedonobacter robiniae sp. nov., Dictyobacter formicarum sp. nov. and Dictyobacter arantiisoli sp. nov., belonging to the class Ktedonobacteria.</title>
        <authorList>
            <person name="Yabe S."/>
            <person name="Zheng Y."/>
            <person name="Wang C.M."/>
            <person name="Sakai Y."/>
            <person name="Abe K."/>
            <person name="Yokota A."/>
            <person name="Donadio S."/>
            <person name="Cavaletti L."/>
            <person name="Monciardini P."/>
        </authorList>
    </citation>
    <scope>NUCLEOTIDE SEQUENCE [LARGE SCALE GENOMIC DNA]</scope>
    <source>
        <strain evidence="1 2">SOSP1-30</strain>
    </source>
</reference>
<comment type="caution">
    <text evidence="1">The sequence shown here is derived from an EMBL/GenBank/DDBJ whole genome shotgun (WGS) entry which is preliminary data.</text>
</comment>
<organism evidence="1 2">
    <name type="scientific">Ktedonobacter robiniae</name>
    <dbReference type="NCBI Taxonomy" id="2778365"/>
    <lineage>
        <taxon>Bacteria</taxon>
        <taxon>Bacillati</taxon>
        <taxon>Chloroflexota</taxon>
        <taxon>Ktedonobacteria</taxon>
        <taxon>Ktedonobacterales</taxon>
        <taxon>Ktedonobacteraceae</taxon>
        <taxon>Ktedonobacter</taxon>
    </lineage>
</organism>